<dbReference type="InterPro" id="IPR027417">
    <property type="entry name" value="P-loop_NTPase"/>
</dbReference>
<organism evidence="12 13">
    <name type="scientific">Halobacillus amylolyticus</name>
    <dbReference type="NCBI Taxonomy" id="2932259"/>
    <lineage>
        <taxon>Bacteria</taxon>
        <taxon>Bacillati</taxon>
        <taxon>Bacillota</taxon>
        <taxon>Bacilli</taxon>
        <taxon>Bacillales</taxon>
        <taxon>Bacillaceae</taxon>
        <taxon>Halobacillus</taxon>
    </lineage>
</organism>
<evidence type="ECO:0000256" key="10">
    <source>
        <dbReference type="RuleBase" id="RU004481"/>
    </source>
</evidence>
<dbReference type="PANTHER" id="PTHR43834">
    <property type="entry name" value="GTPASE DER"/>
    <property type="match status" value="1"/>
</dbReference>
<sequence length="436" mass="48765">MRKSVIAIVGRPNVGKSTIFNRLVGDRISIVEDTPGVTRDRIYAEAEWLTTRFNVVDTGGIELGDEPLLVQMRAQAQVAIDEADVIIFMVNGRDGITGADEEVAKLLFKSNKPVVLAVNKVDNPEMRENIYEFYSLGFGEPYPISGTHGLGLGDLLDAAVKHFPELVQEEEDDETIRFSLIGRPNVGKSSLVNALLGQERVIVSEIAGTTRDATDTPFTKDDQDFVIIDTAGMRKRGKVYEATEKYSIMRALKAIERSDVVLSLIDAEAGIQEQDKKIAGYAHEAGKAVVIVVNKWDTVETDEKTMKEFEDDIRSNFRFLDYAPIVFLSAKTKKRTHTLFPKVLEASENHAKRVQSSILNEVIMDALAMNPAPSIKGQKLKIFYATQVAVKPPSFVVFVNEPELMHFTYERFLENRIREAFGFEGTPIKIFARKRS</sequence>
<proteinExistence type="inferred from homology"/>
<dbReference type="InterPro" id="IPR031166">
    <property type="entry name" value="G_ENGA"/>
</dbReference>
<dbReference type="PIRSF" id="PIRSF006485">
    <property type="entry name" value="GTP-binding_EngA"/>
    <property type="match status" value="1"/>
</dbReference>
<evidence type="ECO:0000259" key="11">
    <source>
        <dbReference type="PROSITE" id="PS51712"/>
    </source>
</evidence>
<dbReference type="Proteomes" id="UP000830326">
    <property type="component" value="Chromosome"/>
</dbReference>
<keyword evidence="13" id="KW-1185">Reference proteome</keyword>
<dbReference type="CDD" id="cd01894">
    <property type="entry name" value="EngA1"/>
    <property type="match status" value="1"/>
</dbReference>
<evidence type="ECO:0000256" key="3">
    <source>
        <dbReference type="ARBA" id="ARBA00022517"/>
    </source>
</evidence>
<keyword evidence="5 8" id="KW-0547">Nucleotide-binding</keyword>
<protein>
    <recommendedName>
        <fullName evidence="2 8">GTPase Der</fullName>
    </recommendedName>
    <alternativeName>
        <fullName evidence="7 8">GTP-binding protein EngA</fullName>
    </alternativeName>
</protein>
<comment type="function">
    <text evidence="8 10">GTPase that plays an essential role in the late steps of ribosome biogenesis.</text>
</comment>
<evidence type="ECO:0000256" key="5">
    <source>
        <dbReference type="ARBA" id="ARBA00022741"/>
    </source>
</evidence>
<gene>
    <name evidence="8 12" type="primary">der</name>
    <name evidence="12" type="ORF">MUO15_02730</name>
</gene>
<dbReference type="InterPro" id="IPR032859">
    <property type="entry name" value="KH_dom-like"/>
</dbReference>
<evidence type="ECO:0000313" key="13">
    <source>
        <dbReference type="Proteomes" id="UP000830326"/>
    </source>
</evidence>
<dbReference type="Gene3D" id="3.40.50.300">
    <property type="entry name" value="P-loop containing nucleotide triphosphate hydrolases"/>
    <property type="match status" value="2"/>
</dbReference>
<dbReference type="NCBIfam" id="TIGR00231">
    <property type="entry name" value="small_GTP"/>
    <property type="match status" value="2"/>
</dbReference>
<evidence type="ECO:0000256" key="2">
    <source>
        <dbReference type="ARBA" id="ARBA00020953"/>
    </source>
</evidence>
<feature type="binding site" evidence="8">
    <location>
        <begin position="294"/>
        <end position="297"/>
    </location>
    <ligand>
        <name>GTP</name>
        <dbReference type="ChEBI" id="CHEBI:37565"/>
        <label>2</label>
    </ligand>
</feature>
<evidence type="ECO:0000256" key="6">
    <source>
        <dbReference type="ARBA" id="ARBA00023134"/>
    </source>
</evidence>
<dbReference type="SUPFAM" id="SSF52540">
    <property type="entry name" value="P-loop containing nucleoside triphosphate hydrolases"/>
    <property type="match status" value="2"/>
</dbReference>
<evidence type="ECO:0000256" key="1">
    <source>
        <dbReference type="ARBA" id="ARBA00008279"/>
    </source>
</evidence>
<feature type="binding site" evidence="8">
    <location>
        <begin position="57"/>
        <end position="61"/>
    </location>
    <ligand>
        <name>GTP</name>
        <dbReference type="ChEBI" id="CHEBI:37565"/>
        <label>1</label>
    </ligand>
</feature>
<comment type="similarity">
    <text evidence="1 8 9 10">Belongs to the TRAFAC class TrmE-Era-EngA-EngB-Septin-like GTPase superfamily. EngA (Der) GTPase family.</text>
</comment>
<dbReference type="InterPro" id="IPR006073">
    <property type="entry name" value="GTP-bd"/>
</dbReference>
<dbReference type="GO" id="GO:0016787">
    <property type="term" value="F:hydrolase activity"/>
    <property type="evidence" value="ECO:0007669"/>
    <property type="project" value="UniProtKB-KW"/>
</dbReference>
<feature type="binding site" evidence="8">
    <location>
        <begin position="229"/>
        <end position="233"/>
    </location>
    <ligand>
        <name>GTP</name>
        <dbReference type="ChEBI" id="CHEBI:37565"/>
        <label>2</label>
    </ligand>
</feature>
<dbReference type="Pfam" id="PF14714">
    <property type="entry name" value="KH_dom-like"/>
    <property type="match status" value="1"/>
</dbReference>
<dbReference type="HAMAP" id="MF_00195">
    <property type="entry name" value="GTPase_Der"/>
    <property type="match status" value="1"/>
</dbReference>
<dbReference type="InterPro" id="IPR015946">
    <property type="entry name" value="KH_dom-like_a/b"/>
</dbReference>
<dbReference type="InterPro" id="IPR005225">
    <property type="entry name" value="Small_GTP-bd"/>
</dbReference>
<feature type="binding site" evidence="8">
    <location>
        <begin position="10"/>
        <end position="17"/>
    </location>
    <ligand>
        <name>GTP</name>
        <dbReference type="ChEBI" id="CHEBI:37565"/>
        <label>1</label>
    </ligand>
</feature>
<dbReference type="PRINTS" id="PR00326">
    <property type="entry name" value="GTP1OBG"/>
</dbReference>
<evidence type="ECO:0000256" key="8">
    <source>
        <dbReference type="HAMAP-Rule" id="MF_00195"/>
    </source>
</evidence>
<dbReference type="EMBL" id="CP095075">
    <property type="protein sequence ID" value="UOR12451.1"/>
    <property type="molecule type" value="Genomic_DNA"/>
</dbReference>
<feature type="domain" description="EngA-type G" evidence="11">
    <location>
        <begin position="176"/>
        <end position="351"/>
    </location>
</feature>
<dbReference type="InterPro" id="IPR016484">
    <property type="entry name" value="GTPase_Der"/>
</dbReference>
<dbReference type="CDD" id="cd01895">
    <property type="entry name" value="EngA2"/>
    <property type="match status" value="1"/>
</dbReference>
<dbReference type="Gene3D" id="3.30.300.20">
    <property type="match status" value="1"/>
</dbReference>
<keyword evidence="12" id="KW-0378">Hydrolase</keyword>
<evidence type="ECO:0000256" key="9">
    <source>
        <dbReference type="PROSITE-ProRule" id="PRU01049"/>
    </source>
</evidence>
<comment type="subunit">
    <text evidence="8">Associates with the 50S ribosomal subunit.</text>
</comment>
<evidence type="ECO:0000256" key="7">
    <source>
        <dbReference type="ARBA" id="ARBA00032345"/>
    </source>
</evidence>
<evidence type="ECO:0000313" key="12">
    <source>
        <dbReference type="EMBL" id="UOR12451.1"/>
    </source>
</evidence>
<dbReference type="PANTHER" id="PTHR43834:SF6">
    <property type="entry name" value="GTPASE DER"/>
    <property type="match status" value="1"/>
</dbReference>
<keyword evidence="3 8" id="KW-0690">Ribosome biogenesis</keyword>
<keyword evidence="4 10" id="KW-0677">Repeat</keyword>
<dbReference type="NCBIfam" id="TIGR03594">
    <property type="entry name" value="GTPase_EngA"/>
    <property type="match status" value="1"/>
</dbReference>
<reference evidence="12" key="1">
    <citation type="submission" date="2022-04" db="EMBL/GenBank/DDBJ databases">
        <title>Halobacillus sp. isolated from saltern.</title>
        <authorList>
            <person name="Won M."/>
            <person name="Lee C.-M."/>
            <person name="Woen H.-Y."/>
            <person name="Kwon S.-W."/>
        </authorList>
    </citation>
    <scope>NUCLEOTIDE SEQUENCE</scope>
    <source>
        <strain evidence="12">SSHM10-5</strain>
    </source>
</reference>
<evidence type="ECO:0000256" key="4">
    <source>
        <dbReference type="ARBA" id="ARBA00022737"/>
    </source>
</evidence>
<dbReference type="RefSeq" id="WP_245033252.1">
    <property type="nucleotide sequence ID" value="NZ_CP095075.1"/>
</dbReference>
<dbReference type="Pfam" id="PF01926">
    <property type="entry name" value="MMR_HSR1"/>
    <property type="match status" value="2"/>
</dbReference>
<feature type="binding site" evidence="8">
    <location>
        <begin position="119"/>
        <end position="122"/>
    </location>
    <ligand>
        <name>GTP</name>
        <dbReference type="ChEBI" id="CHEBI:37565"/>
        <label>1</label>
    </ligand>
</feature>
<accession>A0ABY4HD15</accession>
<name>A0ABY4HD15_9BACI</name>
<feature type="domain" description="EngA-type G" evidence="11">
    <location>
        <begin position="4"/>
        <end position="167"/>
    </location>
</feature>
<dbReference type="PROSITE" id="PS51712">
    <property type="entry name" value="G_ENGA"/>
    <property type="match status" value="2"/>
</dbReference>
<keyword evidence="6 8" id="KW-0342">GTP-binding</keyword>
<feature type="binding site" evidence="8">
    <location>
        <begin position="182"/>
        <end position="189"/>
    </location>
    <ligand>
        <name>GTP</name>
        <dbReference type="ChEBI" id="CHEBI:37565"/>
        <label>2</label>
    </ligand>
</feature>